<dbReference type="Pfam" id="PF01827">
    <property type="entry name" value="FTH"/>
    <property type="match status" value="1"/>
</dbReference>
<dbReference type="InterPro" id="IPR002900">
    <property type="entry name" value="DUF38/FTH_CAE_spp"/>
</dbReference>
<name>E3MGT7_CAERE</name>
<evidence type="ECO:0000313" key="3">
    <source>
        <dbReference type="Proteomes" id="UP000008281"/>
    </source>
</evidence>
<feature type="domain" description="F-box" evidence="1">
    <location>
        <begin position="1"/>
        <end position="44"/>
    </location>
</feature>
<dbReference type="PANTHER" id="PTHR23062">
    <property type="entry name" value="HYPOTHETICAL PROTEIN C.ELEGANS"/>
    <property type="match status" value="1"/>
</dbReference>
<organism evidence="3">
    <name type="scientific">Caenorhabditis remanei</name>
    <name type="common">Caenorhabditis vulgaris</name>
    <dbReference type="NCBI Taxonomy" id="31234"/>
    <lineage>
        <taxon>Eukaryota</taxon>
        <taxon>Metazoa</taxon>
        <taxon>Ecdysozoa</taxon>
        <taxon>Nematoda</taxon>
        <taxon>Chromadorea</taxon>
        <taxon>Rhabditida</taxon>
        <taxon>Rhabditina</taxon>
        <taxon>Rhabditomorpha</taxon>
        <taxon>Rhabditoidea</taxon>
        <taxon>Rhabditidae</taxon>
        <taxon>Peloderinae</taxon>
        <taxon>Caenorhabditis</taxon>
    </lineage>
</organism>
<evidence type="ECO:0000259" key="1">
    <source>
        <dbReference type="PROSITE" id="PS50181"/>
    </source>
</evidence>
<sequence length="588" mass="67500">MPELAMTGILDHCDFLDVQRLRKTCRYLHNFIDDVKPDAKIINMSITLTDASICLEFQTKHKFHLEYYNDQYIINEITKKKRVLKYQSARQRFFKDIIYILSHQKSPFINFYVALNCSNRENAPTYHLGLRVFNEENILAILSCFEVKNISILNANGVNELLKLDAVAELEQWKKAKQVDIIHFLVDGDDFRKCSNLEEAYIQFAELRLEHVLLLREIFLNSPAANFFHVGFLSIIERYQLMETLGPPHSETRAAKNWFFRIPGNNESVAVRLTTPCTPHSNSTYLFAYSNDFDNETVLEAAYTVAFNSYYNLNNTKNHFRVFASVRFDTVQDGEIYYNYIGSDFNETVLSHIPDPSLSFPSSETGSDILRVIDRFLKNNIAPVCGSTIFIILKRYPNEYEAQELLSRLQGFHVTLQTLISSEPSGGGTNFRVMYDLSINTNGFSGFSDKFWGNTYDGLANELDANYLFYAVNPTVSGTGSVIMPPALVPESDPNNNFVYSLLEINIQDHPLDDSFNSLNISIHDVATSNTQTIMYGRDNWQFKNANLTFYITSAYIHIGREQQVALSYNYSSSDPQHLQIRMFTKRG</sequence>
<keyword evidence="3" id="KW-1185">Reference proteome</keyword>
<protein>
    <recommendedName>
        <fullName evidence="1">F-box domain-containing protein</fullName>
    </recommendedName>
</protein>
<dbReference type="HOGENOM" id="CLU_430375_0_0_1"/>
<gene>
    <name evidence="2" type="ORF">CRE_23452</name>
</gene>
<dbReference type="PANTHER" id="PTHR23062:SF3">
    <property type="entry name" value="ANF_RECEPTOR DOMAIN-CONTAINING PROTEIN-RELATED"/>
    <property type="match status" value="1"/>
</dbReference>
<proteinExistence type="predicted"/>
<reference evidence="2" key="1">
    <citation type="submission" date="2007-07" db="EMBL/GenBank/DDBJ databases">
        <title>PCAP assembly of the Caenorhabditis remanei genome.</title>
        <authorList>
            <consortium name="The Caenorhabditis remanei Sequencing Consortium"/>
            <person name="Wilson R.K."/>
        </authorList>
    </citation>
    <scope>NUCLEOTIDE SEQUENCE [LARGE SCALE GENOMIC DNA]</scope>
    <source>
        <strain evidence="2">PB4641</strain>
    </source>
</reference>
<dbReference type="GO" id="GO:0045087">
    <property type="term" value="P:innate immune response"/>
    <property type="evidence" value="ECO:0007669"/>
    <property type="project" value="TreeGrafter"/>
</dbReference>
<dbReference type="AlphaFoldDB" id="E3MGT7"/>
<dbReference type="Proteomes" id="UP000008281">
    <property type="component" value="Unassembled WGS sequence"/>
</dbReference>
<dbReference type="EMBL" id="DS268444">
    <property type="protein sequence ID" value="EFP01791.1"/>
    <property type="molecule type" value="Genomic_DNA"/>
</dbReference>
<dbReference type="Pfam" id="PF23673">
    <property type="entry name" value="DUF7154"/>
    <property type="match status" value="1"/>
</dbReference>
<dbReference type="PROSITE" id="PS50181">
    <property type="entry name" value="FBOX"/>
    <property type="match status" value="1"/>
</dbReference>
<dbReference type="Pfam" id="PF00646">
    <property type="entry name" value="F-box"/>
    <property type="match status" value="1"/>
</dbReference>
<dbReference type="InParanoid" id="E3MGT7"/>
<dbReference type="InterPro" id="IPR055578">
    <property type="entry name" value="DUF7154"/>
</dbReference>
<dbReference type="SMART" id="SM00256">
    <property type="entry name" value="FBOX"/>
    <property type="match status" value="1"/>
</dbReference>
<evidence type="ECO:0000313" key="2">
    <source>
        <dbReference type="EMBL" id="EFP01791.1"/>
    </source>
</evidence>
<accession>E3MGT7</accession>
<dbReference type="InterPro" id="IPR001810">
    <property type="entry name" value="F-box_dom"/>
</dbReference>